<dbReference type="Gene3D" id="3.40.50.360">
    <property type="match status" value="1"/>
</dbReference>
<dbReference type="InterPro" id="IPR023048">
    <property type="entry name" value="NADH:quinone_OxRdtase_FMN_depd"/>
</dbReference>
<evidence type="ECO:0000256" key="1">
    <source>
        <dbReference type="ARBA" id="ARBA00022630"/>
    </source>
</evidence>
<name>A0A369IHA5_9BACT</name>
<dbReference type="Proteomes" id="UP000253141">
    <property type="component" value="Unassembled WGS sequence"/>
</dbReference>
<dbReference type="PANTHER" id="PTHR43741:SF4">
    <property type="entry name" value="FMN-DEPENDENT NADH:QUINONE OXIDOREDUCTASE"/>
    <property type="match status" value="1"/>
</dbReference>
<protein>
    <recommendedName>
        <fullName evidence="6">FMN dependent NADH:quinone oxidoreductase</fullName>
        <ecNumber evidence="6">1.6.5.-</ecNumber>
    </recommendedName>
    <alternativeName>
        <fullName evidence="6">Azo-dye reductase</fullName>
    </alternativeName>
    <alternativeName>
        <fullName evidence="6">FMN-dependent NADH-azo compound oxidoreductase</fullName>
    </alternativeName>
    <alternativeName>
        <fullName evidence="6">FMN-dependent NADH-azoreductase</fullName>
        <ecNumber evidence="6">1.7.1.17</ecNumber>
    </alternativeName>
</protein>
<comment type="function">
    <text evidence="6">Quinone reductase that provides resistance to thiol-specific stress caused by electrophilic quinones.</text>
</comment>
<keyword evidence="4 6" id="KW-0520">NAD</keyword>
<feature type="binding site" evidence="6">
    <location>
        <position position="10"/>
    </location>
    <ligand>
        <name>FMN</name>
        <dbReference type="ChEBI" id="CHEBI:58210"/>
    </ligand>
</feature>
<dbReference type="HAMAP" id="MF_01216">
    <property type="entry name" value="Azoreductase_type1"/>
    <property type="match status" value="1"/>
</dbReference>
<comment type="caution">
    <text evidence="8">The sequence shown here is derived from an EMBL/GenBank/DDBJ whole genome shotgun (WGS) entry which is preliminary data.</text>
</comment>
<dbReference type="InterPro" id="IPR003680">
    <property type="entry name" value="Flavodoxin_fold"/>
</dbReference>
<sequence>MKRILNIVSSPGKENSFSVRLSNAVVSKLQAAYPGSTVQTRNLALNPFPHLEESHITSFFTPEEYRTEAQNTALRHSDQAIKEVMDADIIVIGVPMYNFGIPSNLKAWIDHIVRQGQTFTFTEKGPEGLLKNKKVYLAIATGGIYSEGPMKTYDFTESYLRTILAFIGITDVSVFRAEGMAVPGMQDTALQKGIESITA</sequence>
<evidence type="ECO:0000313" key="8">
    <source>
        <dbReference type="EMBL" id="RDB06773.1"/>
    </source>
</evidence>
<evidence type="ECO:0000256" key="4">
    <source>
        <dbReference type="ARBA" id="ARBA00023027"/>
    </source>
</evidence>
<evidence type="ECO:0000313" key="9">
    <source>
        <dbReference type="Proteomes" id="UP000253141"/>
    </source>
</evidence>
<dbReference type="AlphaFoldDB" id="A0A369IHA5"/>
<evidence type="ECO:0000256" key="3">
    <source>
        <dbReference type="ARBA" id="ARBA00023002"/>
    </source>
</evidence>
<dbReference type="Pfam" id="PF02525">
    <property type="entry name" value="Flavodoxin_2"/>
    <property type="match status" value="1"/>
</dbReference>
<organism evidence="8 9">
    <name type="scientific">Runella aurantiaca</name>
    <dbReference type="NCBI Taxonomy" id="2282308"/>
    <lineage>
        <taxon>Bacteria</taxon>
        <taxon>Pseudomonadati</taxon>
        <taxon>Bacteroidota</taxon>
        <taxon>Cytophagia</taxon>
        <taxon>Cytophagales</taxon>
        <taxon>Spirosomataceae</taxon>
        <taxon>Runella</taxon>
    </lineage>
</organism>
<dbReference type="GO" id="GO:0016652">
    <property type="term" value="F:oxidoreductase activity, acting on NAD(P)H as acceptor"/>
    <property type="evidence" value="ECO:0007669"/>
    <property type="project" value="UniProtKB-UniRule"/>
</dbReference>
<comment type="catalytic activity">
    <reaction evidence="5">
        <text>N,N-dimethyl-1,4-phenylenediamine + anthranilate + 2 NAD(+) = 2-(4-dimethylaminophenyl)diazenylbenzoate + 2 NADH + 2 H(+)</text>
        <dbReference type="Rhea" id="RHEA:55872"/>
        <dbReference type="ChEBI" id="CHEBI:15378"/>
        <dbReference type="ChEBI" id="CHEBI:15783"/>
        <dbReference type="ChEBI" id="CHEBI:16567"/>
        <dbReference type="ChEBI" id="CHEBI:57540"/>
        <dbReference type="ChEBI" id="CHEBI:57945"/>
        <dbReference type="ChEBI" id="CHEBI:71579"/>
        <dbReference type="EC" id="1.7.1.17"/>
    </reaction>
    <physiologicalReaction direction="right-to-left" evidence="5">
        <dbReference type="Rhea" id="RHEA:55874"/>
    </physiologicalReaction>
</comment>
<dbReference type="OrthoDB" id="9805013at2"/>
<comment type="catalytic activity">
    <reaction evidence="6">
        <text>2 a quinone + NADH + H(+) = 2 a 1,4-benzosemiquinone + NAD(+)</text>
        <dbReference type="Rhea" id="RHEA:65952"/>
        <dbReference type="ChEBI" id="CHEBI:15378"/>
        <dbReference type="ChEBI" id="CHEBI:57540"/>
        <dbReference type="ChEBI" id="CHEBI:57945"/>
        <dbReference type="ChEBI" id="CHEBI:132124"/>
        <dbReference type="ChEBI" id="CHEBI:134225"/>
    </reaction>
</comment>
<dbReference type="EC" id="1.6.5.-" evidence="6"/>
<keyword evidence="9" id="KW-1185">Reference proteome</keyword>
<comment type="caution">
    <text evidence="6">Lacks conserved residue(s) required for the propagation of feature annotation.</text>
</comment>
<gene>
    <name evidence="6" type="primary">azoR</name>
    <name evidence="8" type="ORF">DVG78_05645</name>
</gene>
<proteinExistence type="inferred from homology"/>
<evidence type="ECO:0000259" key="7">
    <source>
        <dbReference type="Pfam" id="PF02525"/>
    </source>
</evidence>
<dbReference type="EMBL" id="QPIW01000003">
    <property type="protein sequence ID" value="RDB06773.1"/>
    <property type="molecule type" value="Genomic_DNA"/>
</dbReference>
<keyword evidence="1 6" id="KW-0285">Flavoprotein</keyword>
<dbReference type="GO" id="GO:0010181">
    <property type="term" value="F:FMN binding"/>
    <property type="evidence" value="ECO:0007669"/>
    <property type="project" value="UniProtKB-UniRule"/>
</dbReference>
<feature type="binding site" evidence="6">
    <location>
        <begin position="96"/>
        <end position="99"/>
    </location>
    <ligand>
        <name>FMN</name>
        <dbReference type="ChEBI" id="CHEBI:58210"/>
    </ligand>
</feature>
<dbReference type="SUPFAM" id="SSF52218">
    <property type="entry name" value="Flavoproteins"/>
    <property type="match status" value="1"/>
</dbReference>
<evidence type="ECO:0000256" key="2">
    <source>
        <dbReference type="ARBA" id="ARBA00022643"/>
    </source>
</evidence>
<dbReference type="EC" id="1.7.1.17" evidence="6"/>
<dbReference type="GO" id="GO:0009055">
    <property type="term" value="F:electron transfer activity"/>
    <property type="evidence" value="ECO:0007669"/>
    <property type="project" value="UniProtKB-UniRule"/>
</dbReference>
<evidence type="ECO:0000256" key="6">
    <source>
        <dbReference type="HAMAP-Rule" id="MF_01216"/>
    </source>
</evidence>
<dbReference type="InterPro" id="IPR050104">
    <property type="entry name" value="FMN-dep_NADH:Q_OxRdtase_AzoR1"/>
</dbReference>
<evidence type="ECO:0000256" key="5">
    <source>
        <dbReference type="ARBA" id="ARBA00048542"/>
    </source>
</evidence>
<keyword evidence="2 6" id="KW-0288">FMN</keyword>
<feature type="domain" description="Flavodoxin-like fold" evidence="7">
    <location>
        <begin position="2"/>
        <end position="197"/>
    </location>
</feature>
<dbReference type="RefSeq" id="WP_114460096.1">
    <property type="nucleotide sequence ID" value="NZ_QPIW01000003.1"/>
</dbReference>
<dbReference type="InterPro" id="IPR029039">
    <property type="entry name" value="Flavoprotein-like_sf"/>
</dbReference>
<feature type="binding site" evidence="6">
    <location>
        <begin position="16"/>
        <end position="18"/>
    </location>
    <ligand>
        <name>FMN</name>
        <dbReference type="ChEBI" id="CHEBI:58210"/>
    </ligand>
</feature>
<comment type="cofactor">
    <cofactor evidence="6">
        <name>FMN</name>
        <dbReference type="ChEBI" id="CHEBI:58210"/>
    </cofactor>
    <text evidence="6">Binds 1 FMN per subunit.</text>
</comment>
<comment type="subunit">
    <text evidence="6">Homodimer.</text>
</comment>
<keyword evidence="3 6" id="KW-0560">Oxidoreductase</keyword>
<reference evidence="8 9" key="1">
    <citation type="submission" date="2018-07" db="EMBL/GenBank/DDBJ databases">
        <title>Genome analysis of Runella aurantiaca.</title>
        <authorList>
            <person name="Yang X."/>
        </authorList>
    </citation>
    <scope>NUCLEOTIDE SEQUENCE [LARGE SCALE GENOMIC DNA]</scope>
    <source>
        <strain evidence="8 9">YX9</strain>
    </source>
</reference>
<comment type="similarity">
    <text evidence="6">Belongs to the azoreductase type 1 family.</text>
</comment>
<dbReference type="PANTHER" id="PTHR43741">
    <property type="entry name" value="FMN-DEPENDENT NADH-AZOREDUCTASE 1"/>
    <property type="match status" value="1"/>
</dbReference>
<dbReference type="GO" id="GO:0016655">
    <property type="term" value="F:oxidoreductase activity, acting on NAD(P)H, quinone or similar compound as acceptor"/>
    <property type="evidence" value="ECO:0007669"/>
    <property type="project" value="InterPro"/>
</dbReference>
<comment type="function">
    <text evidence="6">Also exhibits azoreductase activity. Catalyzes the reductive cleavage of the azo bond in aromatic azo compounds to the corresponding amines.</text>
</comment>
<accession>A0A369IHA5</accession>